<keyword evidence="4" id="KW-1185">Reference proteome</keyword>
<dbReference type="PANTHER" id="PTHR22306:SF2">
    <property type="entry name" value="CHROMOSOME 7 OPEN READING FRAME 50"/>
    <property type="match status" value="1"/>
</dbReference>
<evidence type="ECO:0000259" key="2">
    <source>
        <dbReference type="Pfam" id="PF10180"/>
    </source>
</evidence>
<dbReference type="RefSeq" id="XP_033591594.1">
    <property type="nucleotide sequence ID" value="XM_033736718.1"/>
</dbReference>
<evidence type="ECO:0000313" key="4">
    <source>
        <dbReference type="Proteomes" id="UP000799767"/>
    </source>
</evidence>
<dbReference type="GeneID" id="54477720"/>
<dbReference type="AlphaFoldDB" id="A0A6A6PYF3"/>
<feature type="region of interest" description="Disordered" evidence="1">
    <location>
        <begin position="366"/>
        <end position="453"/>
    </location>
</feature>
<feature type="compositionally biased region" description="Basic and acidic residues" evidence="1">
    <location>
        <begin position="366"/>
        <end position="375"/>
    </location>
</feature>
<sequence length="480" mass="53335">MASLIGSPLAVKHVPAWKRLGLKLKYAREDVPSPVLDHNPQQPPVLPASTNGDDHKHAVEQATSSRKRKLSEDLSNDSQSPLSGDVASTPPPTARKAAKLSVEIPITEERPPVESEEVYDKGTESSLSRDGSSDSTTQSTHEKSKSRRKSVTFTPETKQEDGFSASTLFNKWSSELKAQQSQQPPSSKQIDDKERKPKAGKVKTQSPASKTSIEPRSGISGSGPAFVTYLELFHNDRPSWKFNKKKQNDLLKNLFDIDKLPAEHNEALLQYIRGLSGSSACQRVVDSAEAVLKEIFEKYGDKDEAHDMEADEARRAAYRDALRRQLEISARAGWPQSEYDDEQLEELRRERERGERAEAVLGEALERYLHPERFQAEPSSQSGTTHSQSEEGQTAEAPSNQSKSSDNGNAAPKRKSRKSRTQDVAQDSESEQDAGFVERKDTPGTSLDARTELNVAVKPTGKKKIFDDDLLDKMFPKSKR</sequence>
<feature type="compositionally biased region" description="Polar residues" evidence="1">
    <location>
        <begin position="203"/>
        <end position="214"/>
    </location>
</feature>
<evidence type="ECO:0000256" key="1">
    <source>
        <dbReference type="SAM" id="MobiDB-lite"/>
    </source>
</evidence>
<protein>
    <recommendedName>
        <fullName evidence="2">WKF domain-containing protein</fullName>
    </recommendedName>
</protein>
<organism evidence="3 4">
    <name type="scientific">Neohortaea acidophila</name>
    <dbReference type="NCBI Taxonomy" id="245834"/>
    <lineage>
        <taxon>Eukaryota</taxon>
        <taxon>Fungi</taxon>
        <taxon>Dikarya</taxon>
        <taxon>Ascomycota</taxon>
        <taxon>Pezizomycotina</taxon>
        <taxon>Dothideomycetes</taxon>
        <taxon>Dothideomycetidae</taxon>
        <taxon>Mycosphaerellales</taxon>
        <taxon>Teratosphaeriaceae</taxon>
        <taxon>Neohortaea</taxon>
    </lineage>
</organism>
<proteinExistence type="predicted"/>
<feature type="region of interest" description="Disordered" evidence="1">
    <location>
        <begin position="32"/>
        <end position="220"/>
    </location>
</feature>
<feature type="compositionally biased region" description="Polar residues" evidence="1">
    <location>
        <begin position="377"/>
        <end position="408"/>
    </location>
</feature>
<feature type="compositionally biased region" description="Low complexity" evidence="1">
    <location>
        <begin position="125"/>
        <end position="135"/>
    </location>
</feature>
<dbReference type="Proteomes" id="UP000799767">
    <property type="component" value="Unassembled WGS sequence"/>
</dbReference>
<reference evidence="3" key="1">
    <citation type="journal article" date="2020" name="Stud. Mycol.">
        <title>101 Dothideomycetes genomes: a test case for predicting lifestyles and emergence of pathogens.</title>
        <authorList>
            <person name="Haridas S."/>
            <person name="Albert R."/>
            <person name="Binder M."/>
            <person name="Bloem J."/>
            <person name="Labutti K."/>
            <person name="Salamov A."/>
            <person name="Andreopoulos B."/>
            <person name="Baker S."/>
            <person name="Barry K."/>
            <person name="Bills G."/>
            <person name="Bluhm B."/>
            <person name="Cannon C."/>
            <person name="Castanera R."/>
            <person name="Culley D."/>
            <person name="Daum C."/>
            <person name="Ezra D."/>
            <person name="Gonzalez J."/>
            <person name="Henrissat B."/>
            <person name="Kuo A."/>
            <person name="Liang C."/>
            <person name="Lipzen A."/>
            <person name="Lutzoni F."/>
            <person name="Magnuson J."/>
            <person name="Mondo S."/>
            <person name="Nolan M."/>
            <person name="Ohm R."/>
            <person name="Pangilinan J."/>
            <person name="Park H.-J."/>
            <person name="Ramirez L."/>
            <person name="Alfaro M."/>
            <person name="Sun H."/>
            <person name="Tritt A."/>
            <person name="Yoshinaga Y."/>
            <person name="Zwiers L.-H."/>
            <person name="Turgeon B."/>
            <person name="Goodwin S."/>
            <person name="Spatafora J."/>
            <person name="Crous P."/>
            <person name="Grigoriev I."/>
        </authorList>
    </citation>
    <scope>NUCLEOTIDE SEQUENCE</scope>
    <source>
        <strain evidence="3">CBS 113389</strain>
    </source>
</reference>
<name>A0A6A6PYF3_9PEZI</name>
<evidence type="ECO:0000313" key="3">
    <source>
        <dbReference type="EMBL" id="KAF2485025.1"/>
    </source>
</evidence>
<dbReference type="InterPro" id="IPR019327">
    <property type="entry name" value="WKF"/>
</dbReference>
<feature type="compositionally biased region" description="Basic and acidic residues" evidence="1">
    <location>
        <begin position="107"/>
        <end position="123"/>
    </location>
</feature>
<feature type="domain" description="WKF" evidence="2">
    <location>
        <begin position="228"/>
        <end position="291"/>
    </location>
</feature>
<dbReference type="OrthoDB" id="10261563at2759"/>
<feature type="compositionally biased region" description="Low complexity" evidence="1">
    <location>
        <begin position="179"/>
        <end position="188"/>
    </location>
</feature>
<accession>A0A6A6PYF3</accession>
<dbReference type="Pfam" id="PF10180">
    <property type="entry name" value="WKF"/>
    <property type="match status" value="1"/>
</dbReference>
<feature type="compositionally biased region" description="Polar residues" evidence="1">
    <location>
        <begin position="164"/>
        <end position="178"/>
    </location>
</feature>
<dbReference type="PANTHER" id="PTHR22306">
    <property type="entry name" value="CHROMOSOME 7 OPEN READING FRAME 50"/>
    <property type="match status" value="1"/>
</dbReference>
<dbReference type="EMBL" id="MU001633">
    <property type="protein sequence ID" value="KAF2485025.1"/>
    <property type="molecule type" value="Genomic_DNA"/>
</dbReference>
<gene>
    <name evidence="3" type="ORF">BDY17DRAFT_321904</name>
</gene>